<feature type="region of interest" description="Disordered" evidence="1">
    <location>
        <begin position="208"/>
        <end position="232"/>
    </location>
</feature>
<dbReference type="OrthoDB" id="203440at2759"/>
<feature type="transmembrane region" description="Helical" evidence="2">
    <location>
        <begin position="478"/>
        <end position="495"/>
    </location>
</feature>
<evidence type="ECO:0000256" key="1">
    <source>
        <dbReference type="SAM" id="MobiDB-lite"/>
    </source>
</evidence>
<reference evidence="3 4" key="1">
    <citation type="submission" date="2014-04" db="EMBL/GenBank/DDBJ databases">
        <title>Evolutionary Origins and Diversification of the Mycorrhizal Mutualists.</title>
        <authorList>
            <consortium name="DOE Joint Genome Institute"/>
            <consortium name="Mycorrhizal Genomics Consortium"/>
            <person name="Kohler A."/>
            <person name="Kuo A."/>
            <person name="Nagy L.G."/>
            <person name="Floudas D."/>
            <person name="Copeland A."/>
            <person name="Barry K.W."/>
            <person name="Cichocki N."/>
            <person name="Veneault-Fourrey C."/>
            <person name="LaButti K."/>
            <person name="Lindquist E.A."/>
            <person name="Lipzen A."/>
            <person name="Lundell T."/>
            <person name="Morin E."/>
            <person name="Murat C."/>
            <person name="Riley R."/>
            <person name="Ohm R."/>
            <person name="Sun H."/>
            <person name="Tunlid A."/>
            <person name="Henrissat B."/>
            <person name="Grigoriev I.V."/>
            <person name="Hibbett D.S."/>
            <person name="Martin F."/>
        </authorList>
    </citation>
    <scope>NUCLEOTIDE SEQUENCE [LARGE SCALE GENOMIC DNA]</scope>
    <source>
        <strain evidence="3 4">Koide BX008</strain>
    </source>
</reference>
<accession>A0A0C2XJK5</accession>
<dbReference type="GO" id="GO:0032040">
    <property type="term" value="C:small-subunit processome"/>
    <property type="evidence" value="ECO:0007669"/>
    <property type="project" value="TreeGrafter"/>
</dbReference>
<dbReference type="Pfam" id="PF04000">
    <property type="entry name" value="Sas10_Utp3"/>
    <property type="match status" value="1"/>
</dbReference>
<organism evidence="3 4">
    <name type="scientific">Amanita muscaria (strain Koide BX008)</name>
    <dbReference type="NCBI Taxonomy" id="946122"/>
    <lineage>
        <taxon>Eukaryota</taxon>
        <taxon>Fungi</taxon>
        <taxon>Dikarya</taxon>
        <taxon>Basidiomycota</taxon>
        <taxon>Agaricomycotina</taxon>
        <taxon>Agaricomycetes</taxon>
        <taxon>Agaricomycetidae</taxon>
        <taxon>Agaricales</taxon>
        <taxon>Pluteineae</taxon>
        <taxon>Amanitaceae</taxon>
        <taxon>Amanita</taxon>
    </lineage>
</organism>
<name>A0A0C2XJK5_AMAMK</name>
<dbReference type="PANTHER" id="PTHR13237:SF9">
    <property type="entry name" value="NEUROGUIDIN"/>
    <property type="match status" value="1"/>
</dbReference>
<proteinExistence type="predicted"/>
<feature type="compositionally biased region" description="Basic and acidic residues" evidence="1">
    <location>
        <begin position="328"/>
        <end position="339"/>
    </location>
</feature>
<evidence type="ECO:0000313" key="3">
    <source>
        <dbReference type="EMBL" id="KIL69646.1"/>
    </source>
</evidence>
<feature type="transmembrane region" description="Helical" evidence="2">
    <location>
        <begin position="417"/>
        <end position="435"/>
    </location>
</feature>
<feature type="compositionally biased region" description="Basic and acidic residues" evidence="1">
    <location>
        <begin position="170"/>
        <end position="179"/>
    </location>
</feature>
<feature type="transmembrane region" description="Helical" evidence="2">
    <location>
        <begin position="447"/>
        <end position="466"/>
    </location>
</feature>
<dbReference type="STRING" id="946122.A0A0C2XJK5"/>
<dbReference type="InParanoid" id="A0A0C2XJK5"/>
<dbReference type="PANTHER" id="PTHR13237">
    <property type="entry name" value="SOMETHING ABOUT SILENCING PROTEIN 10-RELATED"/>
    <property type="match status" value="1"/>
</dbReference>
<keyword evidence="2" id="KW-0472">Membrane</keyword>
<keyword evidence="2" id="KW-1133">Transmembrane helix</keyword>
<feature type="transmembrane region" description="Helical" evidence="2">
    <location>
        <begin position="515"/>
        <end position="541"/>
    </location>
</feature>
<sequence length="623" mass="69641">MATEEDKLASFDAIVSEMTNGFSSGRQLIQSLRQDESALDTKDGISFLSLKHHLLLSYLNSLSLSIARRAVGHSLSSRFPPAQTISVLDRNSRGNGAGDLVDAMIEHRAIFEKMKTLETRMRYQINKLLRLAQETDKGRNIADDPLAFRPNPQNLVAESSDQAVSEAEDEPKNAEDKIYRPPRVAPVPYIEQTKSSRKNRAPVPSALAALSQDPTRPFAESTSGLGATPGAASGRAAYVKKLQEYEEDNFSRLVMKKADAKRRLRDEADLALGGGLTAPGNRGRRHAGSLEDTFGDVLRSIERKGGRTEDGLIVDGYEELRKRGRKSSVLERSRTDKRNISPSEIDGSSDRRRKRTRFELDTKRRARKKRYSTSPFALCESIKEGGESVYIPFFLPSRYPTIPHVSISSALASHTRYYFDFLWTIFLCFCIFYEWDAITTAEQSLTVLFLIVNAVTILVLLILLLLPFRSWLDAARCMFLLICHIGVAGAIAYWSSKFQCTTTSIANAAFCRFTASFVLVTSWVIPALIIIYVLAVAFVVYRVGKLDVDDEESAGYKSPETRTVENVFTREPSMFNERRGLSGHRWNALMAMNHSLPTPPSPTVSISTKTSARLSKPIRISYH</sequence>
<protein>
    <submittedName>
        <fullName evidence="3">Uncharacterized protein</fullName>
    </submittedName>
</protein>
<keyword evidence="4" id="KW-1185">Reference proteome</keyword>
<dbReference type="HOGENOM" id="CLU_438668_0_0_1"/>
<dbReference type="InterPro" id="IPR007146">
    <property type="entry name" value="Sas10/Utp3/C1D"/>
</dbReference>
<gene>
    <name evidence="3" type="ORF">M378DRAFT_7478</name>
</gene>
<feature type="region of interest" description="Disordered" evidence="1">
    <location>
        <begin position="141"/>
        <end position="185"/>
    </location>
</feature>
<dbReference type="GO" id="GO:0000462">
    <property type="term" value="P:maturation of SSU-rRNA from tricistronic rRNA transcript (SSU-rRNA, 5.8S rRNA, LSU-rRNA)"/>
    <property type="evidence" value="ECO:0007669"/>
    <property type="project" value="TreeGrafter"/>
</dbReference>
<feature type="region of interest" description="Disordered" evidence="1">
    <location>
        <begin position="325"/>
        <end position="359"/>
    </location>
</feature>
<evidence type="ECO:0000313" key="4">
    <source>
        <dbReference type="Proteomes" id="UP000054549"/>
    </source>
</evidence>
<evidence type="ECO:0000256" key="2">
    <source>
        <dbReference type="SAM" id="Phobius"/>
    </source>
</evidence>
<dbReference type="AlphaFoldDB" id="A0A0C2XJK5"/>
<dbReference type="EMBL" id="KN818225">
    <property type="protein sequence ID" value="KIL69646.1"/>
    <property type="molecule type" value="Genomic_DNA"/>
</dbReference>
<dbReference type="Proteomes" id="UP000054549">
    <property type="component" value="Unassembled WGS sequence"/>
</dbReference>
<keyword evidence="2" id="KW-0812">Transmembrane</keyword>
<feature type="compositionally biased region" description="Polar residues" evidence="1">
    <location>
        <begin position="151"/>
        <end position="163"/>
    </location>
</feature>